<dbReference type="EC" id="3.2.1.52" evidence="3"/>
<evidence type="ECO:0000256" key="6">
    <source>
        <dbReference type="ARBA" id="ARBA00030512"/>
    </source>
</evidence>
<dbReference type="InterPro" id="IPR015883">
    <property type="entry name" value="Glyco_hydro_20_cat"/>
</dbReference>
<comment type="similarity">
    <text evidence="2">Belongs to the glycosyl hydrolase 20 family.</text>
</comment>
<organism evidence="11 12">
    <name type="scientific">Salinivibrio kushneri</name>
    <dbReference type="NCBI Taxonomy" id="1908198"/>
    <lineage>
        <taxon>Bacteria</taxon>
        <taxon>Pseudomonadati</taxon>
        <taxon>Pseudomonadota</taxon>
        <taxon>Gammaproteobacteria</taxon>
        <taxon>Vibrionales</taxon>
        <taxon>Vibrionaceae</taxon>
        <taxon>Salinivibrio</taxon>
    </lineage>
</organism>
<dbReference type="PANTHER" id="PTHR22600:SF57">
    <property type="entry name" value="BETA-N-ACETYLHEXOSAMINIDASE"/>
    <property type="match status" value="1"/>
</dbReference>
<name>A0AA47KN39_9GAMM</name>
<dbReference type="Pfam" id="PF00728">
    <property type="entry name" value="Glyco_hydro_20"/>
    <property type="match status" value="1"/>
</dbReference>
<evidence type="ECO:0000259" key="9">
    <source>
        <dbReference type="Pfam" id="PF00728"/>
    </source>
</evidence>
<sequence length="654" mass="73999">MTYRLDLSVINEYPNDTPPRSRMGLTLHNLTDRSLEALSIAVLFDRFINPNTLSQGSIEQIGSYCVITPAHQTLDANQSLYIEFDAHTPPLRFLCAGFKDALLYANGEQYSVMLTPINLAHTHTTRSTIPDVHPAEHAIIPVPKSVRHQPGYFTLSPTTPLIAVDSQALPAAQWLSNEWVRMYPQADIALDPRHQDAVTGDHAIILRLLPDSALRDIAHRDEAYQLTVTDQGVVIQACAERGFIHGCASLLQLCQEHETQLGIPAIKISDAPRFAYRGMMLDCARHFHSVDTVKRLINQLAYFKFNTFHWHLTDDEGWRLEIKALPELTRYGSQRGPNTRLAPQFSHIAERHEGYYRQEDVRDVIEYAAARGITVIPEIDIPGHCRAAIKALPDWLQDDDDRSTYRSVQHYTDNVLSPVLEGTYRFLDTVLSEVAELFPASWVHIGADEVPDGVWTDSPIYRDRRMNGETTASLQGQILTYAEQKLHALGKRMVGWEEVQHGDKVSKNTVIYSWQSEDAALHCAQHGFDVILTPGQATYLDMVQDYAATEPGLDWAGVTPLEKAYQYEPLASLASDDPAREHMLGVQCALWSELITNQDRLDYMVFPRLTAIAEAAWSHSERRDWLDYLARLKAQLPRLNKFGIQYRSPWASNK</sequence>
<dbReference type="GO" id="GO:0030203">
    <property type="term" value="P:glycosaminoglycan metabolic process"/>
    <property type="evidence" value="ECO:0007669"/>
    <property type="project" value="TreeGrafter"/>
</dbReference>
<dbReference type="RefSeq" id="WP_269580009.1">
    <property type="nucleotide sequence ID" value="NZ_CP114588.1"/>
</dbReference>
<dbReference type="CDD" id="cd06563">
    <property type="entry name" value="GH20_chitobiase-like"/>
    <property type="match status" value="1"/>
</dbReference>
<dbReference type="SUPFAM" id="SSF51445">
    <property type="entry name" value="(Trans)glycosidases"/>
    <property type="match status" value="1"/>
</dbReference>
<dbReference type="Gene3D" id="3.30.379.10">
    <property type="entry name" value="Chitobiase/beta-hexosaminidase domain 2-like"/>
    <property type="match status" value="1"/>
</dbReference>
<dbReference type="GO" id="GO:0004563">
    <property type="term" value="F:beta-N-acetylhexosaminidase activity"/>
    <property type="evidence" value="ECO:0007669"/>
    <property type="project" value="UniProtKB-EC"/>
</dbReference>
<dbReference type="SUPFAM" id="SSF55545">
    <property type="entry name" value="beta-N-acetylhexosaminidase-like domain"/>
    <property type="match status" value="1"/>
</dbReference>
<dbReference type="GO" id="GO:0005975">
    <property type="term" value="P:carbohydrate metabolic process"/>
    <property type="evidence" value="ECO:0007669"/>
    <property type="project" value="InterPro"/>
</dbReference>
<gene>
    <name evidence="11" type="ORF">N8M53_08240</name>
</gene>
<evidence type="ECO:0000256" key="7">
    <source>
        <dbReference type="ARBA" id="ARBA00033000"/>
    </source>
</evidence>
<evidence type="ECO:0000313" key="11">
    <source>
        <dbReference type="EMBL" id="WBA09941.1"/>
    </source>
</evidence>
<evidence type="ECO:0000256" key="1">
    <source>
        <dbReference type="ARBA" id="ARBA00001231"/>
    </source>
</evidence>
<dbReference type="EMBL" id="CP114588">
    <property type="protein sequence ID" value="WBA09941.1"/>
    <property type="molecule type" value="Genomic_DNA"/>
</dbReference>
<evidence type="ECO:0000256" key="2">
    <source>
        <dbReference type="ARBA" id="ARBA00006285"/>
    </source>
</evidence>
<evidence type="ECO:0000313" key="12">
    <source>
        <dbReference type="Proteomes" id="UP001164748"/>
    </source>
</evidence>
<feature type="active site" description="Proton donor" evidence="8">
    <location>
        <position position="449"/>
    </location>
</feature>
<dbReference type="PANTHER" id="PTHR22600">
    <property type="entry name" value="BETA-HEXOSAMINIDASE"/>
    <property type="match status" value="1"/>
</dbReference>
<evidence type="ECO:0000256" key="3">
    <source>
        <dbReference type="ARBA" id="ARBA00012663"/>
    </source>
</evidence>
<keyword evidence="5" id="KW-0326">Glycosidase</keyword>
<feature type="domain" description="Beta-hexosaminidase bacterial type N-terminal" evidence="10">
    <location>
        <begin position="137"/>
        <end position="271"/>
    </location>
</feature>
<dbReference type="AlphaFoldDB" id="A0AA47KN39"/>
<dbReference type="Proteomes" id="UP001164748">
    <property type="component" value="Chromosome"/>
</dbReference>
<reference evidence="11" key="1">
    <citation type="submission" date="2022-09" db="EMBL/GenBank/DDBJ databases">
        <authorList>
            <person name="Li Z.-J."/>
        </authorList>
    </citation>
    <scope>NUCLEOTIDE SEQUENCE</scope>
    <source>
        <strain evidence="11">TGB11</strain>
    </source>
</reference>
<dbReference type="Pfam" id="PF02838">
    <property type="entry name" value="Glyco_hydro_20b"/>
    <property type="match status" value="1"/>
</dbReference>
<evidence type="ECO:0000256" key="4">
    <source>
        <dbReference type="ARBA" id="ARBA00022801"/>
    </source>
</evidence>
<evidence type="ECO:0000256" key="5">
    <source>
        <dbReference type="ARBA" id="ARBA00023295"/>
    </source>
</evidence>
<dbReference type="InterPro" id="IPR015882">
    <property type="entry name" value="HEX_bac_N"/>
</dbReference>
<feature type="domain" description="Glycoside hydrolase family 20 catalytic" evidence="9">
    <location>
        <begin position="274"/>
        <end position="619"/>
    </location>
</feature>
<dbReference type="InterPro" id="IPR025705">
    <property type="entry name" value="Beta_hexosaminidase_sua/sub"/>
</dbReference>
<evidence type="ECO:0000256" key="8">
    <source>
        <dbReference type="PIRSR" id="PIRSR625705-1"/>
    </source>
</evidence>
<keyword evidence="4" id="KW-0378">Hydrolase</keyword>
<evidence type="ECO:0000259" key="10">
    <source>
        <dbReference type="Pfam" id="PF02838"/>
    </source>
</evidence>
<accession>A0AA47KN39</accession>
<protein>
    <recommendedName>
        <fullName evidence="3">beta-N-acetylhexosaminidase</fullName>
        <ecNumber evidence="3">3.2.1.52</ecNumber>
    </recommendedName>
    <alternativeName>
        <fullName evidence="6">Beta-N-acetylhexosaminidase</fullName>
    </alternativeName>
    <alternativeName>
        <fullName evidence="7">N-acetyl-beta-glucosaminidase</fullName>
    </alternativeName>
</protein>
<dbReference type="InterPro" id="IPR017853">
    <property type="entry name" value="GH"/>
</dbReference>
<dbReference type="InterPro" id="IPR029018">
    <property type="entry name" value="Hex-like_dom2"/>
</dbReference>
<dbReference type="PRINTS" id="PR00738">
    <property type="entry name" value="GLHYDRLASE20"/>
</dbReference>
<proteinExistence type="inferred from homology"/>
<comment type="catalytic activity">
    <reaction evidence="1">
        <text>Hydrolysis of terminal non-reducing N-acetyl-D-hexosamine residues in N-acetyl-beta-D-hexosaminides.</text>
        <dbReference type="EC" id="3.2.1.52"/>
    </reaction>
</comment>
<dbReference type="GO" id="GO:0016020">
    <property type="term" value="C:membrane"/>
    <property type="evidence" value="ECO:0007669"/>
    <property type="project" value="TreeGrafter"/>
</dbReference>
<dbReference type="Gene3D" id="3.20.20.80">
    <property type="entry name" value="Glycosidases"/>
    <property type="match status" value="1"/>
</dbReference>